<evidence type="ECO:0000256" key="1">
    <source>
        <dbReference type="SAM" id="MobiDB-lite"/>
    </source>
</evidence>
<evidence type="ECO:0000313" key="4">
    <source>
        <dbReference type="Proteomes" id="UP000192639"/>
    </source>
</evidence>
<keyword evidence="2" id="KW-0472">Membrane</keyword>
<proteinExistence type="predicted"/>
<organism evidence="3 4">
    <name type="scientific">Enterospora canceri</name>
    <dbReference type="NCBI Taxonomy" id="1081671"/>
    <lineage>
        <taxon>Eukaryota</taxon>
        <taxon>Fungi</taxon>
        <taxon>Fungi incertae sedis</taxon>
        <taxon>Microsporidia</taxon>
        <taxon>Enterocytozoonidae</taxon>
        <taxon>Enterospora</taxon>
    </lineage>
</organism>
<feature type="region of interest" description="Disordered" evidence="1">
    <location>
        <begin position="68"/>
        <end position="110"/>
    </location>
</feature>
<evidence type="ECO:0000313" key="3">
    <source>
        <dbReference type="EMBL" id="ORD94919.1"/>
    </source>
</evidence>
<feature type="transmembrane region" description="Helical" evidence="2">
    <location>
        <begin position="230"/>
        <end position="251"/>
    </location>
</feature>
<name>A0A1Y1S9R3_9MICR</name>
<sequence length="254" mass="28301">MITWQILTQLFDTVKAKDDSSVEHTDVDKMEFDKLKYTKDFTGSIDKTVLAMKGDKAIVTISSVKLYSKPKKSDSSKKDDSKKDDSKKDSSKDKKKGEEDDTDKASSSSGITADDLDVEKIITEPKKMITGDVTLSSISSVLDDKDVPSQADWDKMSDTQKKEFLESKVAFKEFKVDLSAAIEDENTLNVLEFLCVGADQKEFLVQSKVILAEEGGKYKFASGTAIYKQWWFYALIAIALVALLLVFVMCCKGD</sequence>
<keyword evidence="4" id="KW-1185">Reference proteome</keyword>
<feature type="compositionally biased region" description="Basic and acidic residues" evidence="1">
    <location>
        <begin position="71"/>
        <end position="98"/>
    </location>
</feature>
<accession>A0A1Y1S9R3</accession>
<comment type="caution">
    <text evidence="3">The sequence shown here is derived from an EMBL/GenBank/DDBJ whole genome shotgun (WGS) entry which is preliminary data.</text>
</comment>
<dbReference type="AlphaFoldDB" id="A0A1Y1S9R3"/>
<dbReference type="Proteomes" id="UP000192639">
    <property type="component" value="Unassembled WGS sequence"/>
</dbReference>
<reference evidence="3 4" key="1">
    <citation type="journal article" date="2017" name="Environ. Microbiol.">
        <title>Decay of the glycolytic pathway and adaptation to intranuclear parasitism within Enterocytozoonidae microsporidia.</title>
        <authorList>
            <person name="Wiredu Boakye D."/>
            <person name="Jaroenlak P."/>
            <person name="Prachumwat A."/>
            <person name="Williams T.A."/>
            <person name="Bateman K.S."/>
            <person name="Itsathitphaisarn O."/>
            <person name="Sritunyalucksana K."/>
            <person name="Paszkiewicz K.H."/>
            <person name="Moore K.A."/>
            <person name="Stentiford G.D."/>
            <person name="Williams B.A."/>
        </authorList>
    </citation>
    <scope>NUCLEOTIDE SEQUENCE [LARGE SCALE GENOMIC DNA]</scope>
    <source>
        <strain evidence="3 4">GB1</strain>
    </source>
</reference>
<dbReference type="VEuPathDB" id="MicrosporidiaDB:ECANGB1_1915"/>
<keyword evidence="2" id="KW-0812">Transmembrane</keyword>
<dbReference type="EMBL" id="LWDP01000006">
    <property type="protein sequence ID" value="ORD94919.1"/>
    <property type="molecule type" value="Genomic_DNA"/>
</dbReference>
<evidence type="ECO:0000256" key="2">
    <source>
        <dbReference type="SAM" id="Phobius"/>
    </source>
</evidence>
<gene>
    <name evidence="3" type="ORF">ECANGB1_1915</name>
</gene>
<protein>
    <submittedName>
        <fullName evidence="3">Uncharacterized protein</fullName>
    </submittedName>
</protein>
<keyword evidence="2" id="KW-1133">Transmembrane helix</keyword>